<sequence>MKSLFTISFSLLIVFQSVSFGMQDVFLLGRLVQHAEYHSENYGDDFFTFIEKHYGSQKADHQKNHKEEKQEHEELPFQHISCHHISADVVLIPFEIPILKAEINTLQSHSFRYQNLYASLEKFSIFQPPKFA</sequence>
<evidence type="ECO:0000313" key="1">
    <source>
        <dbReference type="EMBL" id="TXD69490.1"/>
    </source>
</evidence>
<proteinExistence type="predicted"/>
<dbReference type="EMBL" id="VORU01000004">
    <property type="protein sequence ID" value="TXD69490.1"/>
    <property type="molecule type" value="Genomic_DNA"/>
</dbReference>
<evidence type="ECO:0000313" key="2">
    <source>
        <dbReference type="Proteomes" id="UP000321945"/>
    </source>
</evidence>
<keyword evidence="2" id="KW-1185">Reference proteome</keyword>
<accession>A0A5C6YPJ1</accession>
<dbReference type="RefSeq" id="WP_111815587.1">
    <property type="nucleotide sequence ID" value="NZ_CBCRZQ010000004.1"/>
</dbReference>
<dbReference type="OrthoDB" id="1446707at2"/>
<comment type="caution">
    <text evidence="1">The sequence shown here is derived from an EMBL/GenBank/DDBJ whole genome shotgun (WGS) entry which is preliminary data.</text>
</comment>
<name>A0A5C6YPJ1_9FLAO</name>
<reference evidence="1 2" key="1">
    <citation type="submission" date="2019-08" db="EMBL/GenBank/DDBJ databases">
        <title>Genome of Aequorivita lipolytica Y10-2 (type strain).</title>
        <authorList>
            <person name="Bowman J.P."/>
        </authorList>
    </citation>
    <scope>NUCLEOTIDE SEQUENCE [LARGE SCALE GENOMIC DNA]</scope>
    <source>
        <strain evidence="1 2">Y10-2</strain>
    </source>
</reference>
<organism evidence="1 2">
    <name type="scientific">Aequorivita lipolytica</name>
    <dbReference type="NCBI Taxonomy" id="153267"/>
    <lineage>
        <taxon>Bacteria</taxon>
        <taxon>Pseudomonadati</taxon>
        <taxon>Bacteroidota</taxon>
        <taxon>Flavobacteriia</taxon>
        <taxon>Flavobacteriales</taxon>
        <taxon>Flavobacteriaceae</taxon>
        <taxon>Aequorivita</taxon>
    </lineage>
</organism>
<gene>
    <name evidence="1" type="ORF">ESV24_06535</name>
</gene>
<dbReference type="Proteomes" id="UP000321945">
    <property type="component" value="Unassembled WGS sequence"/>
</dbReference>
<dbReference type="AlphaFoldDB" id="A0A5C6YPJ1"/>
<protein>
    <submittedName>
        <fullName evidence="1">Uncharacterized protein</fullName>
    </submittedName>
</protein>